<keyword evidence="2" id="KW-1185">Reference proteome</keyword>
<dbReference type="EMBL" id="JARJLG010000297">
    <property type="protein sequence ID" value="KAJ7719023.1"/>
    <property type="molecule type" value="Genomic_DNA"/>
</dbReference>
<reference evidence="1" key="1">
    <citation type="submission" date="2023-03" db="EMBL/GenBank/DDBJ databases">
        <title>Massive genome expansion in bonnet fungi (Mycena s.s.) driven by repeated elements and novel gene families across ecological guilds.</title>
        <authorList>
            <consortium name="Lawrence Berkeley National Laboratory"/>
            <person name="Harder C.B."/>
            <person name="Miyauchi S."/>
            <person name="Viragh M."/>
            <person name="Kuo A."/>
            <person name="Thoen E."/>
            <person name="Andreopoulos B."/>
            <person name="Lu D."/>
            <person name="Skrede I."/>
            <person name="Drula E."/>
            <person name="Henrissat B."/>
            <person name="Morin E."/>
            <person name="Kohler A."/>
            <person name="Barry K."/>
            <person name="LaButti K."/>
            <person name="Morin E."/>
            <person name="Salamov A."/>
            <person name="Lipzen A."/>
            <person name="Mereny Z."/>
            <person name="Hegedus B."/>
            <person name="Baldrian P."/>
            <person name="Stursova M."/>
            <person name="Weitz H."/>
            <person name="Taylor A."/>
            <person name="Grigoriev I.V."/>
            <person name="Nagy L.G."/>
            <person name="Martin F."/>
            <person name="Kauserud H."/>
        </authorList>
    </citation>
    <scope>NUCLEOTIDE SEQUENCE</scope>
    <source>
        <strain evidence="1">CBHHK188m</strain>
    </source>
</reference>
<proteinExistence type="predicted"/>
<evidence type="ECO:0000313" key="1">
    <source>
        <dbReference type="EMBL" id="KAJ7719023.1"/>
    </source>
</evidence>
<evidence type="ECO:0000313" key="2">
    <source>
        <dbReference type="Proteomes" id="UP001215280"/>
    </source>
</evidence>
<dbReference type="Proteomes" id="UP001215280">
    <property type="component" value="Unassembled WGS sequence"/>
</dbReference>
<sequence length="407" mass="45697">MPGVELLPIHLLREIMLGASSIDEMFTVAQVSKLWRDVALDTPLLWSSFKGGASKADYYRIPLILERSGPTTILHIYLRFAGGAAVWPANALRALVPYVARIGTLDVEFAALVQSLLSLSTPRLRILDLTGFSPTNWDALLVPGLEDIRLCNAVFARRPLAPALHELDLWMDKEDLERVLKTGFSDVVLHTLTARVYNDNDVEVVTSNLLLPGVGPLIVFETTDDQHFELCDTAGRIRRLQCWNDDSYFEFADVWEHLSLHHNLHETVRTIRIATRFWDSYAQMFGQYPPQVREGITLAIKMDWVPYHENGQLIFSDEGGRDETTQLQDMRLSGLTKVDFFGDYMVLQPILNFLAHIEPPTDRKVAVCLGDRELKAEPGGTILPFSAFQTAIAALPGNPWAICSHCA</sequence>
<protein>
    <recommendedName>
        <fullName evidence="3">F-box domain-containing protein</fullName>
    </recommendedName>
</protein>
<accession>A0AAD7HEV7</accession>
<dbReference type="AlphaFoldDB" id="A0AAD7HEV7"/>
<gene>
    <name evidence="1" type="ORF">DFH07DRAFT_784745</name>
</gene>
<evidence type="ECO:0008006" key="3">
    <source>
        <dbReference type="Google" id="ProtNLM"/>
    </source>
</evidence>
<organism evidence="1 2">
    <name type="scientific">Mycena maculata</name>
    <dbReference type="NCBI Taxonomy" id="230809"/>
    <lineage>
        <taxon>Eukaryota</taxon>
        <taxon>Fungi</taxon>
        <taxon>Dikarya</taxon>
        <taxon>Basidiomycota</taxon>
        <taxon>Agaricomycotina</taxon>
        <taxon>Agaricomycetes</taxon>
        <taxon>Agaricomycetidae</taxon>
        <taxon>Agaricales</taxon>
        <taxon>Marasmiineae</taxon>
        <taxon>Mycenaceae</taxon>
        <taxon>Mycena</taxon>
    </lineage>
</organism>
<name>A0AAD7HEV7_9AGAR</name>
<comment type="caution">
    <text evidence="1">The sequence shown here is derived from an EMBL/GenBank/DDBJ whole genome shotgun (WGS) entry which is preliminary data.</text>
</comment>